<dbReference type="InterPro" id="IPR011009">
    <property type="entry name" value="Kinase-like_dom_sf"/>
</dbReference>
<dbReference type="GO" id="GO:0004674">
    <property type="term" value="F:protein serine/threonine kinase activity"/>
    <property type="evidence" value="ECO:0007669"/>
    <property type="project" value="TreeGrafter"/>
</dbReference>
<evidence type="ECO:0000313" key="4">
    <source>
        <dbReference type="EMBL" id="GDY74338.1"/>
    </source>
</evidence>
<dbReference type="Gene3D" id="1.10.510.10">
    <property type="entry name" value="Transferase(Phosphotransferase) domain 1"/>
    <property type="match status" value="1"/>
</dbReference>
<dbReference type="Proteomes" id="UP000299211">
    <property type="component" value="Unassembled WGS sequence"/>
</dbReference>
<dbReference type="InterPro" id="IPR000719">
    <property type="entry name" value="Prot_kinase_dom"/>
</dbReference>
<reference evidence="4 5" key="1">
    <citation type="submission" date="2019-04" db="EMBL/GenBank/DDBJ databases">
        <title>Draft genome sequences of Streptomyces avermitilis ATCC 31267.</title>
        <authorList>
            <person name="Komaki H."/>
            <person name="Tamura T."/>
            <person name="Hosoyama A."/>
        </authorList>
    </citation>
    <scope>NUCLEOTIDE SEQUENCE [LARGE SCALE GENOMIC DNA]</scope>
    <source>
        <strain evidence="4 5">ATCC 31267</strain>
    </source>
</reference>
<dbReference type="SMART" id="SM00220">
    <property type="entry name" value="S_TKc"/>
    <property type="match status" value="1"/>
</dbReference>
<dbReference type="PROSITE" id="PS50011">
    <property type="entry name" value="PROTEIN_KINASE_DOM"/>
    <property type="match status" value="1"/>
</dbReference>
<dbReference type="Proteomes" id="UP000302139">
    <property type="component" value="Unassembled WGS sequence"/>
</dbReference>
<dbReference type="InterPro" id="IPR051681">
    <property type="entry name" value="Ser/Thr_Kinases-Pseudokinases"/>
</dbReference>
<evidence type="ECO:0000313" key="5">
    <source>
        <dbReference type="Proteomes" id="UP000299211"/>
    </source>
</evidence>
<sequence length="328" mass="34337">MVVTRPWRLPRSTEVREVRRGRYGRTVLARLDGEAGEVGEVGDLVAVRYIPAGLLIHRPRAEAFWTDVARLTGLEAPEAVPFRQYVHAPGFTAAYTRSAGAVEAVGGALVSDAVEGVTLSRVLDRHGALPPAAALLVVHRALRALAAAHGRAVVHGDLRPAKVLIDADGVPAVTGLGLAALTTGAAGLRAPELWRGGGAATPGGDVYGTACVLHLCLTGELPFPVRQLFSLMARHTTAQVPMEAVPGPLRAPLAAGLTKDPALRPGAEALLAHLERTARTALGRDWEERGGSALRTLAAPLTEALPLTSPSAEDRPHADSSHEGVLMM</sequence>
<reference evidence="3 6" key="2">
    <citation type="submission" date="2019-04" db="EMBL/GenBank/DDBJ databases">
        <title>Draft genome sequences of Streptomyces avermitilis NBRC 14893.</title>
        <authorList>
            <person name="Komaki H."/>
            <person name="Tamura T."/>
            <person name="Hosoyama A."/>
        </authorList>
    </citation>
    <scope>NUCLEOTIDE SEQUENCE [LARGE SCALE GENOMIC DNA]</scope>
    <source>
        <strain evidence="3 6">NBRC 14893</strain>
    </source>
</reference>
<dbReference type="SUPFAM" id="SSF56112">
    <property type="entry name" value="Protein kinase-like (PK-like)"/>
    <property type="match status" value="1"/>
</dbReference>
<comment type="caution">
    <text evidence="3">The sequence shown here is derived from an EMBL/GenBank/DDBJ whole genome shotgun (WGS) entry which is preliminary data.</text>
</comment>
<proteinExistence type="predicted"/>
<dbReference type="AlphaFoldDB" id="A0A4D4LV20"/>
<organism evidence="3 6">
    <name type="scientific">Streptomyces avermitilis</name>
    <dbReference type="NCBI Taxonomy" id="33903"/>
    <lineage>
        <taxon>Bacteria</taxon>
        <taxon>Bacillati</taxon>
        <taxon>Actinomycetota</taxon>
        <taxon>Actinomycetes</taxon>
        <taxon>Kitasatosporales</taxon>
        <taxon>Streptomycetaceae</taxon>
        <taxon>Streptomyces</taxon>
    </lineage>
</organism>
<gene>
    <name evidence="3" type="ORF">SAV14893_048440</name>
    <name evidence="4" type="ORF">SAV31267_038230</name>
</gene>
<name>A0A4D4LV20_STRAX</name>
<dbReference type="EMBL" id="BJHX01000001">
    <property type="protein sequence ID" value="GDY65451.1"/>
    <property type="molecule type" value="Genomic_DNA"/>
</dbReference>
<evidence type="ECO:0000256" key="1">
    <source>
        <dbReference type="SAM" id="MobiDB-lite"/>
    </source>
</evidence>
<dbReference type="OMA" id="MEACEPY"/>
<dbReference type="GeneID" id="41542400"/>
<dbReference type="PANTHER" id="PTHR44329">
    <property type="entry name" value="SERINE/THREONINE-PROTEIN KINASE TNNI3K-RELATED"/>
    <property type="match status" value="1"/>
</dbReference>
<accession>A0A4D4LV20</accession>
<dbReference type="RefSeq" id="WP_010986712.1">
    <property type="nucleotide sequence ID" value="NZ_BAABTN010000039.1"/>
</dbReference>
<evidence type="ECO:0000313" key="3">
    <source>
        <dbReference type="EMBL" id="GDY65451.1"/>
    </source>
</evidence>
<dbReference type="GO" id="GO:0005524">
    <property type="term" value="F:ATP binding"/>
    <property type="evidence" value="ECO:0007669"/>
    <property type="project" value="InterPro"/>
</dbReference>
<feature type="region of interest" description="Disordered" evidence="1">
    <location>
        <begin position="304"/>
        <end position="328"/>
    </location>
</feature>
<evidence type="ECO:0000313" key="6">
    <source>
        <dbReference type="Proteomes" id="UP000302139"/>
    </source>
</evidence>
<feature type="domain" description="Protein kinase" evidence="2">
    <location>
        <begin position="12"/>
        <end position="276"/>
    </location>
</feature>
<dbReference type="EMBL" id="BJHY01000001">
    <property type="protein sequence ID" value="GDY74338.1"/>
    <property type="molecule type" value="Genomic_DNA"/>
</dbReference>
<evidence type="ECO:0000259" key="2">
    <source>
        <dbReference type="PROSITE" id="PS50011"/>
    </source>
</evidence>
<dbReference type="Pfam" id="PF00069">
    <property type="entry name" value="Pkinase"/>
    <property type="match status" value="1"/>
</dbReference>
<dbReference type="STRING" id="33903.AQJ43_26040"/>
<protein>
    <recommendedName>
        <fullName evidence="2">Protein kinase domain-containing protein</fullName>
    </recommendedName>
</protein>
<feature type="compositionally biased region" description="Basic and acidic residues" evidence="1">
    <location>
        <begin position="312"/>
        <end position="322"/>
    </location>
</feature>